<evidence type="ECO:0000256" key="5">
    <source>
        <dbReference type="ARBA" id="ARBA00022801"/>
    </source>
</evidence>
<accession>A0ABQ9GT91</accession>
<name>A0ABQ9GT91_9NEOP</name>
<dbReference type="PANTHER" id="PTHR34072">
    <property type="entry name" value="ENZYMATIC POLYPROTEIN-RELATED"/>
    <property type="match status" value="1"/>
</dbReference>
<evidence type="ECO:0000256" key="4">
    <source>
        <dbReference type="ARBA" id="ARBA00022759"/>
    </source>
</evidence>
<comment type="caution">
    <text evidence="9">The sequence shown here is derived from an EMBL/GenBank/DDBJ whole genome shotgun (WGS) entry which is preliminary data.</text>
</comment>
<keyword evidence="10" id="KW-1185">Reference proteome</keyword>
<protein>
    <recommendedName>
        <fullName evidence="8">Reverse transcriptase RNase H-like domain-containing protein</fullName>
    </recommendedName>
</protein>
<dbReference type="Proteomes" id="UP001159363">
    <property type="component" value="Chromosome 8"/>
</dbReference>
<keyword evidence="3" id="KW-0540">Nuclease</keyword>
<evidence type="ECO:0000259" key="8">
    <source>
        <dbReference type="Pfam" id="PF17917"/>
    </source>
</evidence>
<dbReference type="SUPFAM" id="SSF56672">
    <property type="entry name" value="DNA/RNA polymerases"/>
    <property type="match status" value="1"/>
</dbReference>
<keyword evidence="2" id="KW-0548">Nucleotidyltransferase</keyword>
<evidence type="ECO:0000256" key="7">
    <source>
        <dbReference type="SAM" id="MobiDB-lite"/>
    </source>
</evidence>
<dbReference type="CDD" id="cd09274">
    <property type="entry name" value="RNase_HI_RT_Ty3"/>
    <property type="match status" value="1"/>
</dbReference>
<dbReference type="InterPro" id="IPR041373">
    <property type="entry name" value="RT_RNaseH"/>
</dbReference>
<dbReference type="EMBL" id="JARBHB010000009">
    <property type="protein sequence ID" value="KAJ8875223.1"/>
    <property type="molecule type" value="Genomic_DNA"/>
</dbReference>
<feature type="domain" description="Reverse transcriptase RNase H-like" evidence="8">
    <location>
        <begin position="61"/>
        <end position="158"/>
    </location>
</feature>
<keyword evidence="4" id="KW-0255">Endonuclease</keyword>
<gene>
    <name evidence="9" type="ORF">PR048_023118</name>
</gene>
<evidence type="ECO:0000313" key="9">
    <source>
        <dbReference type="EMBL" id="KAJ8875223.1"/>
    </source>
</evidence>
<dbReference type="InterPro" id="IPR043502">
    <property type="entry name" value="DNA/RNA_pol_sf"/>
</dbReference>
<feature type="compositionally biased region" description="Polar residues" evidence="7">
    <location>
        <begin position="188"/>
        <end position="197"/>
    </location>
</feature>
<feature type="region of interest" description="Disordered" evidence="7">
    <location>
        <begin position="188"/>
        <end position="208"/>
    </location>
</feature>
<organism evidence="9 10">
    <name type="scientific">Dryococelus australis</name>
    <dbReference type="NCBI Taxonomy" id="614101"/>
    <lineage>
        <taxon>Eukaryota</taxon>
        <taxon>Metazoa</taxon>
        <taxon>Ecdysozoa</taxon>
        <taxon>Arthropoda</taxon>
        <taxon>Hexapoda</taxon>
        <taxon>Insecta</taxon>
        <taxon>Pterygota</taxon>
        <taxon>Neoptera</taxon>
        <taxon>Polyneoptera</taxon>
        <taxon>Phasmatodea</taxon>
        <taxon>Verophasmatodea</taxon>
        <taxon>Anareolatae</taxon>
        <taxon>Phasmatidae</taxon>
        <taxon>Eurycanthinae</taxon>
        <taxon>Dryococelus</taxon>
    </lineage>
</organism>
<keyword evidence="1" id="KW-0808">Transferase</keyword>
<evidence type="ECO:0000256" key="1">
    <source>
        <dbReference type="ARBA" id="ARBA00022679"/>
    </source>
</evidence>
<dbReference type="Gene3D" id="3.10.20.370">
    <property type="match status" value="1"/>
</dbReference>
<sequence length="208" mass="23718">MDPGKIVPIINFPRPKNVKGIMRFIGMLGFIDDYTELCAPLNHLPKQNVPFSNGRRNKRKHLFSLQVDASSIALGGALLQDQGEGLKPIAFASTMSSENGKHLSAFEKEVLACMWGVKKFDTYLEHSKFHLFTNNQALTWEYSHPKQIGKIGRWIMRFNLFRFYIIHIRGKENVIGDCLSRMYNQDGYESSSDSLPINNCDEELSSDE</sequence>
<keyword evidence="6" id="KW-0695">RNA-directed DNA polymerase</keyword>
<reference evidence="9 10" key="1">
    <citation type="submission" date="2023-02" db="EMBL/GenBank/DDBJ databases">
        <title>LHISI_Scaffold_Assembly.</title>
        <authorList>
            <person name="Stuart O.P."/>
            <person name="Cleave R."/>
            <person name="Magrath M.J.L."/>
            <person name="Mikheyev A.S."/>
        </authorList>
    </citation>
    <scope>NUCLEOTIDE SEQUENCE [LARGE SCALE GENOMIC DNA]</scope>
    <source>
        <strain evidence="9">Daus_M_001</strain>
        <tissue evidence="9">Leg muscle</tissue>
    </source>
</reference>
<keyword evidence="5" id="KW-0378">Hydrolase</keyword>
<evidence type="ECO:0000256" key="2">
    <source>
        <dbReference type="ARBA" id="ARBA00022695"/>
    </source>
</evidence>
<evidence type="ECO:0000313" key="10">
    <source>
        <dbReference type="Proteomes" id="UP001159363"/>
    </source>
</evidence>
<evidence type="ECO:0000256" key="3">
    <source>
        <dbReference type="ARBA" id="ARBA00022722"/>
    </source>
</evidence>
<evidence type="ECO:0000256" key="6">
    <source>
        <dbReference type="ARBA" id="ARBA00022918"/>
    </source>
</evidence>
<proteinExistence type="predicted"/>
<dbReference type="Pfam" id="PF17917">
    <property type="entry name" value="RT_RNaseH"/>
    <property type="match status" value="1"/>
</dbReference>